<dbReference type="AlphaFoldDB" id="A0A7R9R231"/>
<dbReference type="PROSITE" id="PS00518">
    <property type="entry name" value="ZF_RING_1"/>
    <property type="match status" value="1"/>
</dbReference>
<keyword evidence="1" id="KW-0479">Metal-binding</keyword>
<dbReference type="Pfam" id="PF01221">
    <property type="entry name" value="Dynein_light"/>
    <property type="match status" value="1"/>
</dbReference>
<evidence type="ECO:0000256" key="1">
    <source>
        <dbReference type="ARBA" id="ARBA00022723"/>
    </source>
</evidence>
<proteinExistence type="predicted"/>
<dbReference type="OrthoDB" id="6511708at2759"/>
<evidence type="ECO:0000256" key="4">
    <source>
        <dbReference type="PROSITE-ProRule" id="PRU00175"/>
    </source>
</evidence>
<gene>
    <name evidence="6" type="ORF">ONB1V03_LOCUS22186</name>
</gene>
<protein>
    <recommendedName>
        <fullName evidence="5">RING-type domain-containing protein</fullName>
    </recommendedName>
</protein>
<reference evidence="6" key="1">
    <citation type="submission" date="2020-11" db="EMBL/GenBank/DDBJ databases">
        <authorList>
            <person name="Tran Van P."/>
        </authorList>
    </citation>
    <scope>NUCLEOTIDE SEQUENCE</scope>
</reference>
<dbReference type="InterPro" id="IPR017907">
    <property type="entry name" value="Znf_RING_CS"/>
</dbReference>
<dbReference type="PROSITE" id="PS50089">
    <property type="entry name" value="ZF_RING_2"/>
    <property type="match status" value="1"/>
</dbReference>
<name>A0A7R9R231_9ACAR</name>
<dbReference type="EMBL" id="OC962568">
    <property type="protein sequence ID" value="CAD7665629.1"/>
    <property type="molecule type" value="Genomic_DNA"/>
</dbReference>
<dbReference type="SUPFAM" id="SSF57850">
    <property type="entry name" value="RING/U-box"/>
    <property type="match status" value="1"/>
</dbReference>
<dbReference type="SMART" id="SM00184">
    <property type="entry name" value="RING"/>
    <property type="match status" value="1"/>
</dbReference>
<dbReference type="GO" id="GO:0030286">
    <property type="term" value="C:dynein complex"/>
    <property type="evidence" value="ECO:0007669"/>
    <property type="project" value="InterPro"/>
</dbReference>
<accession>A0A7R9R231</accession>
<keyword evidence="3" id="KW-0862">Zinc</keyword>
<dbReference type="GO" id="GO:0008270">
    <property type="term" value="F:zinc ion binding"/>
    <property type="evidence" value="ECO:0007669"/>
    <property type="project" value="UniProtKB-KW"/>
</dbReference>
<evidence type="ECO:0000256" key="3">
    <source>
        <dbReference type="ARBA" id="ARBA00022833"/>
    </source>
</evidence>
<feature type="non-terminal residue" evidence="6">
    <location>
        <position position="1"/>
    </location>
</feature>
<dbReference type="GO" id="GO:0007017">
    <property type="term" value="P:microtubule-based process"/>
    <property type="evidence" value="ECO:0007669"/>
    <property type="project" value="InterPro"/>
</dbReference>
<dbReference type="SUPFAM" id="SSF49599">
    <property type="entry name" value="TRAF domain-like"/>
    <property type="match status" value="1"/>
</dbReference>
<dbReference type="Proteomes" id="UP000728032">
    <property type="component" value="Unassembled WGS sequence"/>
</dbReference>
<sequence>MGIDTNRLVANKIDEGLLCPICCDILEEPVMIDICEHAFCRKCIGIWMGGHKTCPECSYAKKGCNYTSSLESIEAHEDECSFNEINSRVTIKVLALANEQPFLRRSTYRYKFDYKVLMTSMTDQNKKAAIKIAKEALHSLGRQDFGQIAAYIKKHLEPQKNKYWQCIVGTDFDCL</sequence>
<evidence type="ECO:0000259" key="5">
    <source>
        <dbReference type="PROSITE" id="PS50089"/>
    </source>
</evidence>
<dbReference type="EMBL" id="CAJPVJ010047743">
    <property type="protein sequence ID" value="CAG2182765.1"/>
    <property type="molecule type" value="Genomic_DNA"/>
</dbReference>
<feature type="domain" description="RING-type" evidence="5">
    <location>
        <begin position="19"/>
        <end position="58"/>
    </location>
</feature>
<organism evidence="6">
    <name type="scientific">Oppiella nova</name>
    <dbReference type="NCBI Taxonomy" id="334625"/>
    <lineage>
        <taxon>Eukaryota</taxon>
        <taxon>Metazoa</taxon>
        <taxon>Ecdysozoa</taxon>
        <taxon>Arthropoda</taxon>
        <taxon>Chelicerata</taxon>
        <taxon>Arachnida</taxon>
        <taxon>Acari</taxon>
        <taxon>Acariformes</taxon>
        <taxon>Sarcoptiformes</taxon>
        <taxon>Oribatida</taxon>
        <taxon>Brachypylina</taxon>
        <taxon>Oppioidea</taxon>
        <taxon>Oppiidae</taxon>
        <taxon>Oppiella</taxon>
    </lineage>
</organism>
<dbReference type="InterPro" id="IPR013083">
    <property type="entry name" value="Znf_RING/FYVE/PHD"/>
</dbReference>
<evidence type="ECO:0000256" key="2">
    <source>
        <dbReference type="ARBA" id="ARBA00022771"/>
    </source>
</evidence>
<dbReference type="SMART" id="SM01375">
    <property type="entry name" value="Dynein_light"/>
    <property type="match status" value="1"/>
</dbReference>
<dbReference type="InterPro" id="IPR001841">
    <property type="entry name" value="Znf_RING"/>
</dbReference>
<keyword evidence="7" id="KW-1185">Reference proteome</keyword>
<dbReference type="Gene3D" id="3.30.40.10">
    <property type="entry name" value="Zinc/RING finger domain, C3HC4 (zinc finger)"/>
    <property type="match status" value="2"/>
</dbReference>
<keyword evidence="2 4" id="KW-0863">Zinc-finger</keyword>
<evidence type="ECO:0000313" key="7">
    <source>
        <dbReference type="Proteomes" id="UP000728032"/>
    </source>
</evidence>
<evidence type="ECO:0000313" key="6">
    <source>
        <dbReference type="EMBL" id="CAD7665629.1"/>
    </source>
</evidence>
<dbReference type="InterPro" id="IPR037177">
    <property type="entry name" value="DLC_sf"/>
</dbReference>
<dbReference type="InterPro" id="IPR001372">
    <property type="entry name" value="Dynein_light_chain_typ-1/2"/>
</dbReference>
<dbReference type="Pfam" id="PF13923">
    <property type="entry name" value="zf-C3HC4_2"/>
    <property type="match status" value="1"/>
</dbReference>
<dbReference type="SUPFAM" id="SSF54648">
    <property type="entry name" value="DLC"/>
    <property type="match status" value="1"/>
</dbReference>
<dbReference type="Gene3D" id="3.30.740.10">
    <property type="entry name" value="Protein Inhibitor Of Neuronal Nitric Oxide Synthase"/>
    <property type="match status" value="1"/>
</dbReference>